<dbReference type="Pfam" id="PF00440">
    <property type="entry name" value="TetR_N"/>
    <property type="match status" value="1"/>
</dbReference>
<dbReference type="SUPFAM" id="SSF46689">
    <property type="entry name" value="Homeodomain-like"/>
    <property type="match status" value="1"/>
</dbReference>
<reference evidence="7 8" key="1">
    <citation type="submission" date="2018-07" db="EMBL/GenBank/DDBJ databases">
        <title>Genomic Encyclopedia of Type Strains, Phase IV (KMG-IV): sequencing the most valuable type-strain genomes for metagenomic binning, comparative biology and taxonomic classification.</title>
        <authorList>
            <person name="Goeker M."/>
        </authorList>
    </citation>
    <scope>NUCLEOTIDE SEQUENCE [LARGE SCALE GENOMIC DNA]</scope>
    <source>
        <strain evidence="7 8">DSM 44952</strain>
    </source>
</reference>
<dbReference type="PANTHER" id="PTHR30055:SF241">
    <property type="entry name" value="TRANSCRIPTIONAL REGULATORY PROTEIN"/>
    <property type="match status" value="1"/>
</dbReference>
<dbReference type="Pfam" id="PF13977">
    <property type="entry name" value="TetR_C_6"/>
    <property type="match status" value="1"/>
</dbReference>
<comment type="caution">
    <text evidence="7">The sequence shown here is derived from an EMBL/GenBank/DDBJ whole genome shotgun (WGS) entry which is preliminary data.</text>
</comment>
<dbReference type="Gene3D" id="1.10.357.10">
    <property type="entry name" value="Tetracycline Repressor, domain 2"/>
    <property type="match status" value="1"/>
</dbReference>
<feature type="DNA-binding region" description="H-T-H motif" evidence="5">
    <location>
        <begin position="34"/>
        <end position="53"/>
    </location>
</feature>
<keyword evidence="1" id="KW-0678">Repressor</keyword>
<accession>A0A370GRX6</accession>
<evidence type="ECO:0000259" key="6">
    <source>
        <dbReference type="PROSITE" id="PS50977"/>
    </source>
</evidence>
<sequence>MSGPVRRVPRDEVRRRLLDAAAEVFAERGYQAARLDEVAYAAGFTKGAVYSNFASKHALLAELIDQRARTQMAVSAVEVRAQNRPDMALDDIAEVLARGIVEQGTWTRLLTEIAQQAARDPEVRAVYADVRRALRAELAATLTAACTELGVELTVPAEQLALTLQSLRLGLALEHGTDPDRVDQAAIAPVFASTLHGVIRRPDSATAQSSTGRPDATEIR</sequence>
<evidence type="ECO:0000256" key="5">
    <source>
        <dbReference type="PROSITE-ProRule" id="PRU00335"/>
    </source>
</evidence>
<keyword evidence="2" id="KW-0805">Transcription regulation</keyword>
<keyword evidence="3 5" id="KW-0238">DNA-binding</keyword>
<name>A0A370GRX6_9NOCA</name>
<dbReference type="GO" id="GO:0000976">
    <property type="term" value="F:transcription cis-regulatory region binding"/>
    <property type="evidence" value="ECO:0007669"/>
    <property type="project" value="TreeGrafter"/>
</dbReference>
<evidence type="ECO:0000313" key="8">
    <source>
        <dbReference type="Proteomes" id="UP000255355"/>
    </source>
</evidence>
<evidence type="ECO:0000256" key="2">
    <source>
        <dbReference type="ARBA" id="ARBA00023015"/>
    </source>
</evidence>
<evidence type="ECO:0000256" key="4">
    <source>
        <dbReference type="ARBA" id="ARBA00023163"/>
    </source>
</evidence>
<dbReference type="InterPro" id="IPR050109">
    <property type="entry name" value="HTH-type_TetR-like_transc_reg"/>
</dbReference>
<dbReference type="Proteomes" id="UP000255355">
    <property type="component" value="Unassembled WGS sequence"/>
</dbReference>
<dbReference type="PANTHER" id="PTHR30055">
    <property type="entry name" value="HTH-TYPE TRANSCRIPTIONAL REGULATOR RUTR"/>
    <property type="match status" value="1"/>
</dbReference>
<dbReference type="OrthoDB" id="7252896at2"/>
<dbReference type="InterPro" id="IPR009057">
    <property type="entry name" value="Homeodomain-like_sf"/>
</dbReference>
<dbReference type="STRING" id="1210089.GCA_001613165_03005"/>
<feature type="domain" description="HTH tetR-type" evidence="6">
    <location>
        <begin position="11"/>
        <end position="71"/>
    </location>
</feature>
<dbReference type="InterPro" id="IPR001647">
    <property type="entry name" value="HTH_TetR"/>
</dbReference>
<dbReference type="GO" id="GO:0003700">
    <property type="term" value="F:DNA-binding transcription factor activity"/>
    <property type="evidence" value="ECO:0007669"/>
    <property type="project" value="TreeGrafter"/>
</dbReference>
<proteinExistence type="predicted"/>
<keyword evidence="8" id="KW-1185">Reference proteome</keyword>
<organism evidence="7 8">
    <name type="scientific">Nocardia mexicana</name>
    <dbReference type="NCBI Taxonomy" id="279262"/>
    <lineage>
        <taxon>Bacteria</taxon>
        <taxon>Bacillati</taxon>
        <taxon>Actinomycetota</taxon>
        <taxon>Actinomycetes</taxon>
        <taxon>Mycobacteriales</taxon>
        <taxon>Nocardiaceae</taxon>
        <taxon>Nocardia</taxon>
    </lineage>
</organism>
<protein>
    <submittedName>
        <fullName evidence="7">TetR family transcriptional regulator</fullName>
    </submittedName>
</protein>
<dbReference type="AlphaFoldDB" id="A0A370GRX6"/>
<dbReference type="InterPro" id="IPR036271">
    <property type="entry name" value="Tet_transcr_reg_TetR-rel_C_sf"/>
</dbReference>
<dbReference type="PROSITE" id="PS50977">
    <property type="entry name" value="HTH_TETR_2"/>
    <property type="match status" value="1"/>
</dbReference>
<dbReference type="InterPro" id="IPR039538">
    <property type="entry name" value="BetI_C"/>
</dbReference>
<dbReference type="EMBL" id="QQAZ01000011">
    <property type="protein sequence ID" value="RDI46458.1"/>
    <property type="molecule type" value="Genomic_DNA"/>
</dbReference>
<keyword evidence="4" id="KW-0804">Transcription</keyword>
<evidence type="ECO:0000256" key="1">
    <source>
        <dbReference type="ARBA" id="ARBA00022491"/>
    </source>
</evidence>
<evidence type="ECO:0000256" key="3">
    <source>
        <dbReference type="ARBA" id="ARBA00023125"/>
    </source>
</evidence>
<dbReference type="SUPFAM" id="SSF48498">
    <property type="entry name" value="Tetracyclin repressor-like, C-terminal domain"/>
    <property type="match status" value="1"/>
</dbReference>
<gene>
    <name evidence="7" type="ORF">DFR68_111217</name>
</gene>
<evidence type="ECO:0000313" key="7">
    <source>
        <dbReference type="EMBL" id="RDI46458.1"/>
    </source>
</evidence>
<dbReference type="PRINTS" id="PR00455">
    <property type="entry name" value="HTHTETR"/>
</dbReference>
<dbReference type="RefSeq" id="WP_068019745.1">
    <property type="nucleotide sequence ID" value="NZ_QQAZ01000011.1"/>
</dbReference>